<dbReference type="RefSeq" id="WP_343759219.1">
    <property type="nucleotide sequence ID" value="NZ_BAAACG010000006.1"/>
</dbReference>
<reference evidence="1 2" key="1">
    <citation type="journal article" date="2019" name="Int. J. Syst. Evol. Microbiol.">
        <title>The Global Catalogue of Microorganisms (GCM) 10K type strain sequencing project: providing services to taxonomists for standard genome sequencing and annotation.</title>
        <authorList>
            <consortium name="The Broad Institute Genomics Platform"/>
            <consortium name="The Broad Institute Genome Sequencing Center for Infectious Disease"/>
            <person name="Wu L."/>
            <person name="Ma J."/>
        </authorList>
    </citation>
    <scope>NUCLEOTIDE SEQUENCE [LARGE SCALE GENOMIC DNA]</scope>
    <source>
        <strain evidence="1 2">JCM 1407</strain>
    </source>
</reference>
<accession>A0ABN1JBP7</accession>
<proteinExistence type="predicted"/>
<dbReference type="EMBL" id="BAAACG010000006">
    <property type="protein sequence ID" value="GAA0735212.1"/>
    <property type="molecule type" value="Genomic_DNA"/>
</dbReference>
<protein>
    <submittedName>
        <fullName evidence="1">Uncharacterized protein</fullName>
    </submittedName>
</protein>
<gene>
    <name evidence="1" type="ORF">GCM10008906_08620</name>
</gene>
<sequence>MIQMIDAKKLLKGSLNKLGMTSKDTFVFGEESTHKNHYTKIIKFNYILKSVEEFKLKKEADLISNVTLNKVLYYGKDLFDLNEKKNYIKIYKFDCDEFKDDFITKIEIGNCKDKIDLRFGGILTGIDYRYAILLIPDYEVNGESFFKDAFLIDSILKKSYSFKNIIGQKEEVLKIDSILVDYSGEYIAFKTGRIGDFEKKEFYDEYKNDLVQSRKVNNIIDKSITLEPKKFKDITDECSTIEPKKFKEIMDKSVTEFIDKKEIYDNEEDLIICEKDEFINKVKNKVNLNRDRIIEKCKFDKSVRLISMDNDKIYYLLRDFKSSLKYLKSYDFKSKEIKTIEVEEKYDYIEMHNNKFYGFIKKEDSFFDVYSIRDNYKILESDGEAFYVDEKILVSGNIILKDDKFTRYLKVYNVKDGSILDSFEFTNMCFDFIEKVIVFW</sequence>
<comment type="caution">
    <text evidence="1">The sequence shown here is derived from an EMBL/GenBank/DDBJ whole genome shotgun (WGS) entry which is preliminary data.</text>
</comment>
<evidence type="ECO:0000313" key="2">
    <source>
        <dbReference type="Proteomes" id="UP001501510"/>
    </source>
</evidence>
<keyword evidence="2" id="KW-1185">Reference proteome</keyword>
<evidence type="ECO:0000313" key="1">
    <source>
        <dbReference type="EMBL" id="GAA0735212.1"/>
    </source>
</evidence>
<dbReference type="Proteomes" id="UP001501510">
    <property type="component" value="Unassembled WGS sequence"/>
</dbReference>
<name>A0ABN1JBP7_9CLOT</name>
<organism evidence="1 2">
    <name type="scientific">Clostridium oceanicum</name>
    <dbReference type="NCBI Taxonomy" id="1543"/>
    <lineage>
        <taxon>Bacteria</taxon>
        <taxon>Bacillati</taxon>
        <taxon>Bacillota</taxon>
        <taxon>Clostridia</taxon>
        <taxon>Eubacteriales</taxon>
        <taxon>Clostridiaceae</taxon>
        <taxon>Clostridium</taxon>
    </lineage>
</organism>